<evidence type="ECO:0000313" key="2">
    <source>
        <dbReference type="EMBL" id="UFW90537.1"/>
    </source>
</evidence>
<proteinExistence type="predicted"/>
<reference evidence="2" key="1">
    <citation type="submission" date="2021-11" db="EMBL/GenBank/DDBJ databases">
        <title>Australian commercial rhizobial inoculants.</title>
        <authorList>
            <person name="Kohlmeier M.G."/>
            <person name="O'Hara G.W."/>
            <person name="Colombi E."/>
            <person name="Ramsay J.P."/>
            <person name="Terpolilli J."/>
        </authorList>
    </citation>
    <scope>NUCLEOTIDE SEQUENCE</scope>
    <source>
        <strain evidence="2">CC829</strain>
    </source>
</reference>
<dbReference type="EMBL" id="CP088100">
    <property type="protein sequence ID" value="UFW90537.1"/>
    <property type="molecule type" value="Genomic_DNA"/>
</dbReference>
<name>A0ABY3QZP4_9BRAD</name>
<organism evidence="2 3">
    <name type="scientific">Bradyrhizobium barranii</name>
    <dbReference type="NCBI Taxonomy" id="2992140"/>
    <lineage>
        <taxon>Bacteria</taxon>
        <taxon>Pseudomonadati</taxon>
        <taxon>Pseudomonadota</taxon>
        <taxon>Alphaproteobacteria</taxon>
        <taxon>Hyphomicrobiales</taxon>
        <taxon>Nitrobacteraceae</taxon>
        <taxon>Bradyrhizobium</taxon>
    </lineage>
</organism>
<evidence type="ECO:0000313" key="3">
    <source>
        <dbReference type="Proteomes" id="UP001430990"/>
    </source>
</evidence>
<keyword evidence="3" id="KW-1185">Reference proteome</keyword>
<feature type="domain" description="Peptidase C14 caspase" evidence="1">
    <location>
        <begin position="6"/>
        <end position="192"/>
    </location>
</feature>
<evidence type="ECO:0000259" key="1">
    <source>
        <dbReference type="Pfam" id="PF00656"/>
    </source>
</evidence>
<dbReference type="InterPro" id="IPR011600">
    <property type="entry name" value="Pept_C14_caspase"/>
</dbReference>
<dbReference type="Pfam" id="PF00656">
    <property type="entry name" value="Peptidase_C14"/>
    <property type="match status" value="1"/>
</dbReference>
<dbReference type="Gene3D" id="3.40.50.1460">
    <property type="match status" value="1"/>
</dbReference>
<dbReference type="Proteomes" id="UP001430990">
    <property type="component" value="Chromosome"/>
</dbReference>
<protein>
    <submittedName>
        <fullName evidence="2">Caspase family protein</fullName>
    </submittedName>
</protein>
<accession>A0ABY3QZP4</accession>
<gene>
    <name evidence="2" type="ORF">BjapCC829_19180</name>
</gene>
<sequence length="879" mass="94087">MATVGAFVVGIASYRAISGTGLSPLEFAVNDADAVEQYLRTCWPNDGELRVVRISEGDATAAAMEAGLEAVAEGGPYELCWLFLSGHGWVDDATAGFLVQPAEEIGGLPMLAAETLDRLIGRIDAKRTILILDCCFAEGLVRRMSYFAALGESEARLYVASSRESQRTWEDRGVKHGVFTAHLLDLLNTGSAAQFSERKAQLDVDAELFPALCAQVPLYVFQQKGGARQEPVKGGVSSSSVALPVASLARRVRNRSVLETVAIRLRQAATGLAVGGLALLALSYALRYYVEPGAGGTLMVRHGTRWLEPLLRVLPLERVDTGISVADLSSNGAAAAPLQSGYTTGFWTHEGADRARGWFDAVLAGLDPAAAARYGALAGRQPPALVASPVPLDVERAAWMALSDGRPESLDPILNHVPGGDRRSRQVERIPANKLDFEILDLTEANMVSYAEALAYAAALDPVRTFPAFLGFAKATQEWLIHNTDAQRGRGARDRVRNAVVDVLGAISKARVDRGLSALDTPDRDLLQALSDAGYAEVIGQGLSRVVGDAQSRLTAAAAALQRFHGSPEDPTQGPAFETIIAGLDDSAQSRELVERVIAAFADAGAVPNSYYTRFLIAAGDARALPTNVVDELVLTARERLGKAESDFEDSEYARILAHAMSQIPLAQREAALALIERVANLVTPMSTSTAEMYAALGRQRLDPEGLLAKVRERAAKAKPYTPADRNVAVGPTPGMTIVVGPGPWIVALAVFGSNRQLGAGEVAILRAHASNPALRDMIMRALVHQEKEGPVDTIVGSWQRRLSALATDARSRDTEQAIMVGYLAARPWPEFTRLVEQLRKERGDSQEPELRIALGAIVVDALVARSRVSPRGAQLFAG</sequence>
<dbReference type="RefSeq" id="WP_231144738.1">
    <property type="nucleotide sequence ID" value="NZ_CP088100.1"/>
</dbReference>